<dbReference type="KEGG" id="gsh:117362460"/>
<reference evidence="13" key="1">
    <citation type="submission" date="2025-08" db="UniProtKB">
        <authorList>
            <consortium name="RefSeq"/>
        </authorList>
    </citation>
    <scope>IDENTIFICATION</scope>
</reference>
<dbReference type="PROSITE" id="PS01358">
    <property type="entry name" value="ZF_RANBP2_1"/>
    <property type="match status" value="4"/>
</dbReference>
<evidence type="ECO:0000256" key="3">
    <source>
        <dbReference type="ARBA" id="ARBA00022737"/>
    </source>
</evidence>
<dbReference type="PROSITE" id="PS50005">
    <property type="entry name" value="TPR"/>
    <property type="match status" value="1"/>
</dbReference>
<evidence type="ECO:0000256" key="4">
    <source>
        <dbReference type="ARBA" id="ARBA00022771"/>
    </source>
</evidence>
<keyword evidence="7" id="KW-0802">TPR repeat</keyword>
<keyword evidence="5" id="KW-0862">Zinc</keyword>
<evidence type="ECO:0000256" key="6">
    <source>
        <dbReference type="PROSITE-ProRule" id="PRU00322"/>
    </source>
</evidence>
<evidence type="ECO:0000259" key="11">
    <source>
        <dbReference type="PROSITE" id="PS50199"/>
    </source>
</evidence>
<feature type="region of interest" description="Disordered" evidence="9">
    <location>
        <begin position="1741"/>
        <end position="1784"/>
    </location>
</feature>
<feature type="compositionally biased region" description="Basic and acidic residues" evidence="9">
    <location>
        <begin position="1146"/>
        <end position="1155"/>
    </location>
</feature>
<feature type="compositionally biased region" description="Polar residues" evidence="9">
    <location>
        <begin position="1741"/>
        <end position="1754"/>
    </location>
</feature>
<dbReference type="FunFam" id="2.30.29.30:FF:000018">
    <property type="entry name" value="E3 SUMO-protein ligase RanBP2"/>
    <property type="match status" value="4"/>
</dbReference>
<organism evidence="12 13">
    <name type="scientific">Geotrypetes seraphini</name>
    <name type="common">Gaboon caecilian</name>
    <name type="synonym">Caecilia seraphini</name>
    <dbReference type="NCBI Taxonomy" id="260995"/>
    <lineage>
        <taxon>Eukaryota</taxon>
        <taxon>Metazoa</taxon>
        <taxon>Chordata</taxon>
        <taxon>Craniata</taxon>
        <taxon>Vertebrata</taxon>
        <taxon>Euteleostomi</taxon>
        <taxon>Amphibia</taxon>
        <taxon>Gymnophiona</taxon>
        <taxon>Geotrypetes</taxon>
    </lineage>
</organism>
<feature type="repeat" description="TPR" evidence="7">
    <location>
        <begin position="60"/>
        <end position="93"/>
    </location>
</feature>
<dbReference type="SUPFAM" id="SSF50729">
    <property type="entry name" value="PH domain-like"/>
    <property type="match status" value="4"/>
</dbReference>
<dbReference type="GO" id="GO:0005737">
    <property type="term" value="C:cytoplasm"/>
    <property type="evidence" value="ECO:0007669"/>
    <property type="project" value="TreeGrafter"/>
</dbReference>
<name>A0A6P8RK66_GEOSA</name>
<feature type="domain" description="RanBD1" evidence="10">
    <location>
        <begin position="1857"/>
        <end position="1993"/>
    </location>
</feature>
<feature type="compositionally biased region" description="Basic and acidic residues" evidence="9">
    <location>
        <begin position="2618"/>
        <end position="2634"/>
    </location>
</feature>
<feature type="region of interest" description="Disordered" evidence="9">
    <location>
        <begin position="2115"/>
        <end position="2149"/>
    </location>
</feature>
<dbReference type="Pfam" id="PF00638">
    <property type="entry name" value="Ran_BP1"/>
    <property type="match status" value="4"/>
</dbReference>
<gene>
    <name evidence="13" type="primary">LOC117362460</name>
</gene>
<keyword evidence="4 6" id="KW-0863">Zinc-finger</keyword>
<feature type="domain" description="RanBP2-type" evidence="11">
    <location>
        <begin position="1610"/>
        <end position="1639"/>
    </location>
</feature>
<dbReference type="InterPro" id="IPR036443">
    <property type="entry name" value="Znf_RanBP2_sf"/>
</dbReference>
<dbReference type="SUPFAM" id="SSF90209">
    <property type="entry name" value="Ran binding protein zinc finger-like"/>
    <property type="match status" value="4"/>
</dbReference>
<feature type="region of interest" description="Disordered" evidence="9">
    <location>
        <begin position="2321"/>
        <end position="2349"/>
    </location>
</feature>
<feature type="compositionally biased region" description="Polar residues" evidence="9">
    <location>
        <begin position="2604"/>
        <end position="2616"/>
    </location>
</feature>
<dbReference type="PROSITE" id="PS50199">
    <property type="entry name" value="ZF_RANBP2_2"/>
    <property type="match status" value="4"/>
</dbReference>
<dbReference type="CDD" id="cd13177">
    <property type="entry name" value="RanBD2_RanBP2-like"/>
    <property type="match status" value="1"/>
</dbReference>
<dbReference type="SMART" id="SM00160">
    <property type="entry name" value="RanBD"/>
    <property type="match status" value="4"/>
</dbReference>
<keyword evidence="12" id="KW-1185">Reference proteome</keyword>
<dbReference type="InterPro" id="IPR011993">
    <property type="entry name" value="PH-like_dom_sf"/>
</dbReference>
<dbReference type="PROSITE" id="PS50196">
    <property type="entry name" value="RANBD1"/>
    <property type="match status" value="4"/>
</dbReference>
<evidence type="ECO:0000256" key="1">
    <source>
        <dbReference type="ARBA" id="ARBA00022553"/>
    </source>
</evidence>
<dbReference type="Gene3D" id="4.10.1060.10">
    <property type="entry name" value="Zinc finger, RanBP2-type"/>
    <property type="match status" value="4"/>
</dbReference>
<keyword evidence="8" id="KW-0175">Coiled coil</keyword>
<feature type="domain" description="RanBP2-type" evidence="11">
    <location>
        <begin position="1418"/>
        <end position="1447"/>
    </location>
</feature>
<evidence type="ECO:0000313" key="13">
    <source>
        <dbReference type="RefSeq" id="XP_033804751.1"/>
    </source>
</evidence>
<evidence type="ECO:0000259" key="10">
    <source>
        <dbReference type="PROSITE" id="PS50196"/>
    </source>
</evidence>
<evidence type="ECO:0000256" key="9">
    <source>
        <dbReference type="SAM" id="MobiDB-lite"/>
    </source>
</evidence>
<evidence type="ECO:0000256" key="8">
    <source>
        <dbReference type="SAM" id="Coils"/>
    </source>
</evidence>
<dbReference type="FunFam" id="1.25.40.10:FF:000114">
    <property type="entry name" value="E3 SUMO-protein ligase RanBP2 isoform X1"/>
    <property type="match status" value="1"/>
</dbReference>
<dbReference type="SMART" id="SM00028">
    <property type="entry name" value="TPR"/>
    <property type="match status" value="1"/>
</dbReference>
<dbReference type="InterPro" id="IPR000156">
    <property type="entry name" value="Ran_bind_dom"/>
</dbReference>
<evidence type="ECO:0000256" key="2">
    <source>
        <dbReference type="ARBA" id="ARBA00022723"/>
    </source>
</evidence>
<feature type="region of interest" description="Disordered" evidence="9">
    <location>
        <begin position="2593"/>
        <end position="2638"/>
    </location>
</feature>
<feature type="domain" description="RanBP2-type" evidence="11">
    <location>
        <begin position="1342"/>
        <end position="1371"/>
    </location>
</feature>
<dbReference type="GO" id="GO:0005096">
    <property type="term" value="F:GTPase activator activity"/>
    <property type="evidence" value="ECO:0007669"/>
    <property type="project" value="TreeGrafter"/>
</dbReference>
<feature type="compositionally biased region" description="Polar residues" evidence="9">
    <location>
        <begin position="2115"/>
        <end position="2135"/>
    </location>
</feature>
<protein>
    <submittedName>
        <fullName evidence="13">E3 SUMO-protein ligase RanBP2-like isoform X1</fullName>
    </submittedName>
</protein>
<sequence length="2852" mass="320348">MRRSKAEVERYIASLQSSSSSPREKAIKGFFFAKLYFEAKEYELAKRYVSAYLNVQERDPKAHKFLGQLYESDGNVDKAVGCYKRSVDLNPTQKDLILKIAELLCDKGTTDGRAEYWLDRAAKLFPGSPVIYKLKEQLLRSKGEIGWNQLFDLIQSELFARPDDVYINIKLVELYQSNEKLEEAVNHCLKVQKKGMLQNSLEWFSCVVQIFKEYLESAQGSRSEKSNWRTINRELLLAHSNCVRLTLSSRNVQESRRALENFDHALQFLKPYVNDSDELSITFLEMRGHFYMHTGTLLLKAAQVGDMHWRAVTEMATLCYLIAFQVPKPKTKSVKGDDNNQDLFEMLAFDRQSQAGHMLLNLSLGKQDFFKEVVETFANKSGQNDLLDALCESQESMEWSFLSSDDIRNVDTRTLEVAELIRYDNGAIRLHSGNLQHLTWLGLQWHSLASLPAFRKWLKQLFPRLPQETARLDTNAPESICIIDLEVFLLAVVFSSHLQLQDTFNIHHNLDQPRFLPLPLCKQLCTEKQKSWWDAIYNLIHKKAQSGNSATLRLIVQHGLTTLRAQEKHGLQPAVLIHWTRSLHKTVSSLNSFYDQRDYMGRCVYYWKKILPVMEMIKKRRSVPEPTDPLFKHFHSRDIQVSQVKAYEDEAQIAFATLDLIDGKTEDAIQAFEAIKNVNSYWNLALIFQRKSEDLKSDPISPEEHEEYKNCLRKCKMYLMKIMDEDASDDTVDAKLLVSIETGREMLDSVMQELGEYGDGSPFFGSDVFRAVNSDVKHSTPSPTKFSMSPNKGYKFSPKTPPHWAEDQKSLLQILCHQVEALKNEVQELKLSSGSNVSHRWPNEGFGTDTITDSYQGAQNFQGAPLTVSTSGPSVYYSQSPAYNSQYLLRPAANGTPTKAPVYGMNRLGPQQHVYSYQPQMHTSPLQNTSACMFPQEIYGAPLRFESPTAALVSPRGEDYYNYSVPQTTTNPSLPEPGYFTKPSVGPQVSKTADLKNIEFGKPRFGHSVLPEGVKSSSFTTSTQIAPSTFKFNSNFKSNDGDFTFSSPQVGCRNTKFTGSERLLGLLTSDSPLQDQEQNVQKTPVDKATDHRSIFSFGSKAVSGSLFTENTEYNQHKNVSFFNKGDNIFSFQDVGKPSFDTSDTNVADRSHESDGRSIYGTDDDGPHFEPVVPLPDKVEVKTGEEDEAELFSNRAKLFRFDTELKEWKERGVGNVKILRHKISGKIRLLMRREQILKICANHYINTSMKLIPYADSDKSFVWHALDYADEMPKPEQLAIRFKTPEEAVLFKYQFEEAQKLSTVLESSRGSSDQNFAIQKESCQNSKDLSATGIINFGFNFAKKPEWCCDVCLVRNTTDAFVCVACQSPHPNKSVSETAVPAIEEKLSFAITKSESAPTAFTFPKATTHPTGFGDQFTKKDQWNCSVCLVANEGIVKKCVACENPNPDSKDMHTPLLGETTTSFRIGTLDTLGSAFAKKEGQWDYPASVVRNQPSAANCIAYQTPDSSVQTSASVFAQPPSYKFGSSSISNVANNGFGALISKKVGQWECSTCLVRNEETAANCIACNAPHSQSIPKSSISSSQTTSGFTFASSMDKSNKQSDFEGLFAKKEGQWDCEVCLVRNESSSLTCVACQTPNPSGKSGAIASSTQAASAFTFGLNEKLAENTGTQLGTGFSSGFTDKGFKFVHTEEHNTPSSFTFQILPSSSETKLGKEGFSFSTPGNSGGFKFGIQEPYQNWAKTDQSKENISSFPQNSEEEKGKKKPSNDIASVLSQDSSDDQKSGIFGQNSNTFTFADLAKASSDSDFNKKDPNFKGFSQAGEKLFSSQNMKTADVVNTSTEHESSDDMYKTEDNDDIHFEPVVQLPDKIELVTGEEDEKVLYSQRVKLFRFDAEVSQWKERGVGNLKILKNEVNGKLRMIMRREQVLKVCANHWITTTMNLKPLSGSDRAWMWLASDFSDGDAKLEQLAAKFKTPEQAEDFKLKFEECQRLLLDIPLQTPHKLVDTGKTAELIKRAEKMKSGLKDLKTFLTEERSNVQEEENKNSDSLVNASGLMIKAHGESTEPTLEWDNYDLREEVLDNNLDSSVYATPLDTTPEKKNLFRFGESTAGFSFNFQPALSPSKSPTKLNQSRTSVGTDEESDITQEEERDGQYFEPVVPLPDLVEVASGEENEQVVFCHRAKLYRFDKDTNQWKERGIGDIKILQNYDNKSVRIIMRRDQVLKLCANHRITSEMTLEHMKGTERAWVWPAHDFSEGEGKLELFAVRFKLQDVADSFKQIFEEVKQAQQNDTLITPLSSRGSTPRTSPCGKIAVAVLEEITRERTDQNQKADDDSSAITPESKELVSSESPTKAVVSPPKFVFGSESVKSIFSCEKPKPFTFGNTSSTGSLFGFSFNSSKSQSEKDISATKSVTEKQVDFSTKGSTQEKAATTSKLSSCRAENSIVSSSAAPITHLLKVPEKADIKKESRTEAGSEDVIIVYELTPTPEQKALAESLHLPKTFFCYKNRPDYVSEEEEDDEDFETAVKKLNGRLYPDDLPNCRTLQYPTTGHEGEAGGAYDAECIVIWEKRPIPEEKDISSSTDKVGTSNVETSIPSFCKSEEPDSTNYFTEEPQITSKAADRPVDLSTKSEHCDPDSTTQGLENVPFSFGFGSASEISFADLASNSSGDFSFGRKDENFKWANTGATVFGSHVTSNGDENDDDDDTVNNDDIHFEPIVSLPEVEVQSGEEDEEILFKERAKLYRWDREVNQWKERGVGEIKILFHSERQYYRVLMRRDQVLKVCANHLISTTMEIKPLNTSNNALTWFATDYTDGEAKCEHLAVKFKTEQLMDSFKKTFEECQKNLLELQNVS</sequence>
<evidence type="ECO:0000256" key="5">
    <source>
        <dbReference type="ARBA" id="ARBA00022833"/>
    </source>
</evidence>
<dbReference type="Proteomes" id="UP000515159">
    <property type="component" value="Chromosome 6"/>
</dbReference>
<dbReference type="InParanoid" id="A0A6P8RK66"/>
<dbReference type="FunFam" id="4.10.1060.10:FF:000003">
    <property type="entry name" value="E3 SUMO-protein ligase RanBP2"/>
    <property type="match status" value="3"/>
</dbReference>
<feature type="domain" description="RanBD1" evidence="10">
    <location>
        <begin position="2152"/>
        <end position="2288"/>
    </location>
</feature>
<dbReference type="PANTHER" id="PTHR23138:SF87">
    <property type="entry name" value="E3 SUMO-PROTEIN LIGASE RANBP2"/>
    <property type="match status" value="1"/>
</dbReference>
<dbReference type="GO" id="GO:0006607">
    <property type="term" value="P:NLS-bearing protein import into nucleus"/>
    <property type="evidence" value="ECO:0007669"/>
    <property type="project" value="TreeGrafter"/>
</dbReference>
<feature type="compositionally biased region" description="Basic and acidic residues" evidence="9">
    <location>
        <begin position="2321"/>
        <end position="2331"/>
    </location>
</feature>
<dbReference type="SMART" id="SM00547">
    <property type="entry name" value="ZnF_RBZ"/>
    <property type="match status" value="4"/>
</dbReference>
<dbReference type="FunCoup" id="A0A6P8RK66">
    <property type="interactions" value="4356"/>
</dbReference>
<dbReference type="Gene3D" id="2.30.29.30">
    <property type="entry name" value="Pleckstrin-homology domain (PH domain)/Phosphotyrosine-binding domain (PTB)"/>
    <property type="match status" value="4"/>
</dbReference>
<feature type="region of interest" description="Disordered" evidence="9">
    <location>
        <begin position="1140"/>
        <end position="1166"/>
    </location>
</feature>
<accession>A0A6P8RK66</accession>
<dbReference type="RefSeq" id="XP_033804751.1">
    <property type="nucleotide sequence ID" value="XM_033948860.1"/>
</dbReference>
<dbReference type="InterPro" id="IPR019734">
    <property type="entry name" value="TPR_rpt"/>
</dbReference>
<feature type="compositionally biased region" description="Acidic residues" evidence="9">
    <location>
        <begin position="2136"/>
        <end position="2148"/>
    </location>
</feature>
<dbReference type="Pfam" id="PF12185">
    <property type="entry name" value="IR1-M"/>
    <property type="match status" value="1"/>
</dbReference>
<dbReference type="InterPro" id="IPR022011">
    <property type="entry name" value="IR1-M"/>
</dbReference>
<keyword evidence="3" id="KW-0677">Repeat</keyword>
<feature type="domain" description="RanBD1" evidence="10">
    <location>
        <begin position="1167"/>
        <end position="1299"/>
    </location>
</feature>
<dbReference type="SUPFAM" id="SSF48452">
    <property type="entry name" value="TPR-like"/>
    <property type="match status" value="1"/>
</dbReference>
<dbReference type="OrthoDB" id="2357150at2759"/>
<proteinExistence type="predicted"/>
<dbReference type="GO" id="GO:0005643">
    <property type="term" value="C:nuclear pore"/>
    <property type="evidence" value="ECO:0007669"/>
    <property type="project" value="TreeGrafter"/>
</dbReference>
<feature type="domain" description="RanBP2-type" evidence="11">
    <location>
        <begin position="1543"/>
        <end position="1572"/>
    </location>
</feature>
<dbReference type="GeneID" id="117362460"/>
<dbReference type="Gene3D" id="1.25.40.10">
    <property type="entry name" value="Tetratricopeptide repeat domain"/>
    <property type="match status" value="1"/>
</dbReference>
<dbReference type="InterPro" id="IPR045255">
    <property type="entry name" value="RanBP1-like"/>
</dbReference>
<evidence type="ECO:0000313" key="12">
    <source>
        <dbReference type="Proteomes" id="UP000515159"/>
    </source>
</evidence>
<evidence type="ECO:0000256" key="7">
    <source>
        <dbReference type="PROSITE-ProRule" id="PRU00339"/>
    </source>
</evidence>
<feature type="domain" description="RanBD1" evidence="10">
    <location>
        <begin position="2712"/>
        <end position="2847"/>
    </location>
</feature>
<keyword evidence="2" id="KW-0479">Metal-binding</keyword>
<keyword evidence="1" id="KW-0597">Phosphoprotein</keyword>
<dbReference type="InterPro" id="IPR001876">
    <property type="entry name" value="Znf_RanBP2"/>
</dbReference>
<dbReference type="PANTHER" id="PTHR23138">
    <property type="entry name" value="RAN BINDING PROTEIN"/>
    <property type="match status" value="1"/>
</dbReference>
<dbReference type="GO" id="GO:0008270">
    <property type="term" value="F:zinc ion binding"/>
    <property type="evidence" value="ECO:0007669"/>
    <property type="project" value="UniProtKB-KW"/>
</dbReference>
<dbReference type="InterPro" id="IPR011990">
    <property type="entry name" value="TPR-like_helical_dom_sf"/>
</dbReference>
<feature type="coiled-coil region" evidence="8">
    <location>
        <begin position="805"/>
        <end position="832"/>
    </location>
</feature>
<dbReference type="Pfam" id="PF00641">
    <property type="entry name" value="Zn_ribbon_RanBP"/>
    <property type="match status" value="4"/>
</dbReference>